<evidence type="ECO:0000313" key="5">
    <source>
        <dbReference type="Proteomes" id="UP000054081"/>
    </source>
</evidence>
<dbReference type="Proteomes" id="UP000054081">
    <property type="component" value="Unassembled WGS sequence"/>
</dbReference>
<keyword evidence="4" id="KW-0503">Monooxygenase</keyword>
<keyword evidence="3" id="KW-0560">Oxidoreductase</keyword>
<keyword evidence="2" id="KW-0274">FAD</keyword>
<dbReference type="InterPro" id="IPR020946">
    <property type="entry name" value="Flavin_mOase-like"/>
</dbReference>
<dbReference type="GO" id="GO:0004499">
    <property type="term" value="F:N,N-dimethylaniline monooxygenase activity"/>
    <property type="evidence" value="ECO:0007669"/>
    <property type="project" value="InterPro"/>
</dbReference>
<keyword evidence="1" id="KW-0285">Flavoprotein</keyword>
<accession>A0A093NKW4</accession>
<evidence type="ECO:0000256" key="1">
    <source>
        <dbReference type="ARBA" id="ARBA00022630"/>
    </source>
</evidence>
<dbReference type="Gene3D" id="3.50.50.60">
    <property type="entry name" value="FAD/NAD(P)-binding domain"/>
    <property type="match status" value="1"/>
</dbReference>
<dbReference type="InterPro" id="IPR036188">
    <property type="entry name" value="FAD/NAD-bd_sf"/>
</dbReference>
<name>A0A093NKW4_PYGAD</name>
<evidence type="ECO:0000256" key="2">
    <source>
        <dbReference type="ARBA" id="ARBA00022827"/>
    </source>
</evidence>
<sequence length="39" mass="4335">VVVAGISGLTATKCYLDEGLEHTCFEKSRDIRGLWCYTV</sequence>
<dbReference type="AlphaFoldDB" id="A0A093NKW4"/>
<evidence type="ECO:0000313" key="4">
    <source>
        <dbReference type="EMBL" id="KFW64781.1"/>
    </source>
</evidence>
<evidence type="ECO:0000256" key="3">
    <source>
        <dbReference type="ARBA" id="ARBA00023002"/>
    </source>
</evidence>
<organism evidence="4 5">
    <name type="scientific">Pygoscelis adeliae</name>
    <name type="common">Adelie penguin</name>
    <dbReference type="NCBI Taxonomy" id="9238"/>
    <lineage>
        <taxon>Eukaryota</taxon>
        <taxon>Metazoa</taxon>
        <taxon>Chordata</taxon>
        <taxon>Craniata</taxon>
        <taxon>Vertebrata</taxon>
        <taxon>Euteleostomi</taxon>
        <taxon>Archelosauria</taxon>
        <taxon>Archosauria</taxon>
        <taxon>Dinosauria</taxon>
        <taxon>Saurischia</taxon>
        <taxon>Theropoda</taxon>
        <taxon>Coelurosauria</taxon>
        <taxon>Aves</taxon>
        <taxon>Neognathae</taxon>
        <taxon>Neoaves</taxon>
        <taxon>Aequornithes</taxon>
        <taxon>Sphenisciformes</taxon>
        <taxon>Spheniscidae</taxon>
        <taxon>Pygoscelis</taxon>
    </lineage>
</organism>
<protein>
    <submittedName>
        <fullName evidence="4">Dimethylaniline monooxygenase [N-oxide-forming] 4</fullName>
    </submittedName>
</protein>
<feature type="non-terminal residue" evidence="4">
    <location>
        <position position="39"/>
    </location>
</feature>
<feature type="non-terminal residue" evidence="4">
    <location>
        <position position="1"/>
    </location>
</feature>
<reference evidence="4 5" key="1">
    <citation type="submission" date="2014-04" db="EMBL/GenBank/DDBJ databases">
        <title>Genome evolution of avian class.</title>
        <authorList>
            <person name="Zhang G."/>
            <person name="Li C."/>
        </authorList>
    </citation>
    <scope>NUCLEOTIDE SEQUENCE [LARGE SCALE GENOMIC DNA]</scope>
    <source>
        <strain evidence="4">BGI_AS28</strain>
    </source>
</reference>
<dbReference type="Pfam" id="PF00743">
    <property type="entry name" value="FMO-like"/>
    <property type="match status" value="1"/>
</dbReference>
<keyword evidence="5" id="KW-1185">Reference proteome</keyword>
<dbReference type="EMBL" id="KL224841">
    <property type="protein sequence ID" value="KFW64781.1"/>
    <property type="molecule type" value="Genomic_DNA"/>
</dbReference>
<dbReference type="GO" id="GO:0050661">
    <property type="term" value="F:NADP binding"/>
    <property type="evidence" value="ECO:0007669"/>
    <property type="project" value="InterPro"/>
</dbReference>
<gene>
    <name evidence="4" type="ORF">AS28_09932</name>
</gene>
<proteinExistence type="predicted"/>
<dbReference type="GO" id="GO:0050660">
    <property type="term" value="F:flavin adenine dinucleotide binding"/>
    <property type="evidence" value="ECO:0007669"/>
    <property type="project" value="InterPro"/>
</dbReference>